<evidence type="ECO:0000259" key="1">
    <source>
        <dbReference type="PROSITE" id="PS51704"/>
    </source>
</evidence>
<accession>A0ABV4EIV6</accession>
<dbReference type="EC" id="3.1.4.46" evidence="2"/>
<evidence type="ECO:0000313" key="2">
    <source>
        <dbReference type="EMBL" id="MEY9258434.1"/>
    </source>
</evidence>
<feature type="domain" description="GP-PDE" evidence="1">
    <location>
        <begin position="124"/>
        <end position="348"/>
    </location>
</feature>
<name>A0ABV4EIV6_BREEP</name>
<dbReference type="PROSITE" id="PS51704">
    <property type="entry name" value="GP_PDE"/>
    <property type="match status" value="1"/>
</dbReference>
<keyword evidence="2" id="KW-0378">Hydrolase</keyword>
<reference evidence="2 3" key="1">
    <citation type="submission" date="2024-07" db="EMBL/GenBank/DDBJ databases">
        <title>Mealworm larvae gut microbial communities from Newark, Delaware, USA.</title>
        <authorList>
            <person name="Blenner M."/>
        </authorList>
    </citation>
    <scope>NUCLEOTIDE SEQUENCE [LARGE SCALE GENOMIC DNA]</scope>
    <source>
        <strain evidence="2 3">UD i117</strain>
    </source>
</reference>
<dbReference type="Gene3D" id="3.20.20.190">
    <property type="entry name" value="Phosphatidylinositol (PI) phosphodiesterase"/>
    <property type="match status" value="1"/>
</dbReference>
<gene>
    <name evidence="2" type="ORF">ABH903_001455</name>
</gene>
<dbReference type="InterPro" id="IPR017946">
    <property type="entry name" value="PLC-like_Pdiesterase_TIM-brl"/>
</dbReference>
<comment type="caution">
    <text evidence="2">The sequence shown here is derived from an EMBL/GenBank/DDBJ whole genome shotgun (WGS) entry which is preliminary data.</text>
</comment>
<dbReference type="InterPro" id="IPR030395">
    <property type="entry name" value="GP_PDE_dom"/>
</dbReference>
<dbReference type="CDD" id="cd08556">
    <property type="entry name" value="GDPD"/>
    <property type="match status" value="1"/>
</dbReference>
<dbReference type="SUPFAM" id="SSF51695">
    <property type="entry name" value="PLC-like phosphodiesterases"/>
    <property type="match status" value="1"/>
</dbReference>
<organism evidence="2 3">
    <name type="scientific">Brevibacterium epidermidis</name>
    <dbReference type="NCBI Taxonomy" id="1698"/>
    <lineage>
        <taxon>Bacteria</taxon>
        <taxon>Bacillati</taxon>
        <taxon>Actinomycetota</taxon>
        <taxon>Actinomycetes</taxon>
        <taxon>Micrococcales</taxon>
        <taxon>Brevibacteriaceae</taxon>
        <taxon>Brevibacterium</taxon>
    </lineage>
</organism>
<sequence length="348" mass="37299">MRNQGCTFLTAMSANADVRQWAVASARVFISHPFVHSADDVHSTFATRSPALRSVAVVNTQREKTTRTRPFTILATAVLAASATFGAGLAPAAATGLGSAGEAPGLGSPSDFTAPDKVDDIEFPTTISHRGGSNVYPEESMEGFTASAKDGFLPEMDIQFLEDGTPVLIHDDTADRTLNGATGPIRDLSREEWDAATIKHPAGGEEAATVTLDELLDEMGGEVVLVPEIKPGATPEEVDRVLNEFDERGLKDSLVVQSFDFEAAKTIADRGYTSLYLMGSTMPKESPAEIKDAGIEWVGPSKNLPTNKMRELDKAGFHVAPYTLETAKDGQRLPGFIDGYFTDDAWTD</sequence>
<proteinExistence type="predicted"/>
<dbReference type="Proteomes" id="UP001565435">
    <property type="component" value="Unassembled WGS sequence"/>
</dbReference>
<dbReference type="EMBL" id="JBGBYS010000006">
    <property type="protein sequence ID" value="MEY9258434.1"/>
    <property type="molecule type" value="Genomic_DNA"/>
</dbReference>
<dbReference type="PANTHER" id="PTHR46211:SF14">
    <property type="entry name" value="GLYCEROPHOSPHODIESTER PHOSPHODIESTERASE"/>
    <property type="match status" value="1"/>
</dbReference>
<evidence type="ECO:0000313" key="3">
    <source>
        <dbReference type="Proteomes" id="UP001565435"/>
    </source>
</evidence>
<protein>
    <submittedName>
        <fullName evidence="2">Glycerophosphoryl diester phosphodiesterase</fullName>
        <ecNumber evidence="2">3.1.4.46</ecNumber>
    </submittedName>
</protein>
<keyword evidence="3" id="KW-1185">Reference proteome</keyword>
<dbReference type="GO" id="GO:0008889">
    <property type="term" value="F:glycerophosphodiester phosphodiesterase activity"/>
    <property type="evidence" value="ECO:0007669"/>
    <property type="project" value="UniProtKB-EC"/>
</dbReference>
<dbReference type="PANTHER" id="PTHR46211">
    <property type="entry name" value="GLYCEROPHOSPHORYL DIESTER PHOSPHODIESTERASE"/>
    <property type="match status" value="1"/>
</dbReference>
<dbReference type="Pfam" id="PF03009">
    <property type="entry name" value="GDPD"/>
    <property type="match status" value="1"/>
</dbReference>